<evidence type="ECO:0000313" key="3">
    <source>
        <dbReference type="Proteomes" id="UP000186583"/>
    </source>
</evidence>
<organism evidence="2 3">
    <name type="scientific">Colletotrichum chlorophyti</name>
    <dbReference type="NCBI Taxonomy" id="708187"/>
    <lineage>
        <taxon>Eukaryota</taxon>
        <taxon>Fungi</taxon>
        <taxon>Dikarya</taxon>
        <taxon>Ascomycota</taxon>
        <taxon>Pezizomycotina</taxon>
        <taxon>Sordariomycetes</taxon>
        <taxon>Hypocreomycetidae</taxon>
        <taxon>Glomerellales</taxon>
        <taxon>Glomerellaceae</taxon>
        <taxon>Colletotrichum</taxon>
    </lineage>
</organism>
<keyword evidence="1" id="KW-0472">Membrane</keyword>
<feature type="transmembrane region" description="Helical" evidence="1">
    <location>
        <begin position="332"/>
        <end position="356"/>
    </location>
</feature>
<dbReference type="PANTHER" id="PTHR37577:SF1">
    <property type="entry name" value="INTEGRAL MEMBRANE PROTEIN"/>
    <property type="match status" value="1"/>
</dbReference>
<comment type="caution">
    <text evidence="2">The sequence shown here is derived from an EMBL/GenBank/DDBJ whole genome shotgun (WGS) entry which is preliminary data.</text>
</comment>
<dbReference type="EMBL" id="MPGH01000019">
    <property type="protein sequence ID" value="OLN96301.1"/>
    <property type="molecule type" value="Genomic_DNA"/>
</dbReference>
<evidence type="ECO:0000256" key="1">
    <source>
        <dbReference type="SAM" id="Phobius"/>
    </source>
</evidence>
<keyword evidence="1" id="KW-1133">Transmembrane helix</keyword>
<sequence>MTTQISGNGFMRAPNYHYPEPFVDCKNPTNGSMYNISVHELTCDHLAFCSCPKMKAEPDISGRGVIIAFTTTAFITLCLAIFYLIVGRTNDSRQTFNPIDRFARKYISEPTRRMLFRLGMNPDVQSLVAYDLVNTFSDLQLVTGLAVLVGGIKQLHDGTISTYHFMIVTDLAWFCTNTHLLSLVVSRSLRDSVKKTHAERYNHEHTQLAARLARAVRVFFMAVTFVLVLYAFWVTGYEEIYNKGQYRCPMHCFMKKPKGGSAKQQMIANMTLMSYLYAQQIFLSWRTGRVIWMDHLRGHIIDEHGQPVNVLAPEAVFKKWTQNSAVKVLKRLFLAIWYLLASEVETMLLLTAYFFYGLYSLIDDRIRGHHHMEHDTHHEENELVYSQLVPIFLLIIPFMGLFESYARHSKAVKEIEPKDVDSGASEGP</sequence>
<keyword evidence="3" id="KW-1185">Reference proteome</keyword>
<feature type="transmembrane region" description="Helical" evidence="1">
    <location>
        <begin position="64"/>
        <end position="86"/>
    </location>
</feature>
<reference evidence="2 3" key="1">
    <citation type="submission" date="2016-11" db="EMBL/GenBank/DDBJ databases">
        <title>Draft Genome Assembly of Colletotrichum chlorophyti a pathogen of herbaceous plants.</title>
        <authorList>
            <person name="Gan P."/>
            <person name="Narusaka M."/>
            <person name="Tsushima A."/>
            <person name="Narusaka Y."/>
            <person name="Takano Y."/>
            <person name="Shirasu K."/>
        </authorList>
    </citation>
    <scope>NUCLEOTIDE SEQUENCE [LARGE SCALE GENOMIC DNA]</scope>
    <source>
        <strain evidence="2 3">NTL11</strain>
    </source>
</reference>
<proteinExistence type="predicted"/>
<dbReference type="STRING" id="708187.A0A1Q8S4J6"/>
<dbReference type="AlphaFoldDB" id="A0A1Q8S4J6"/>
<name>A0A1Q8S4J6_9PEZI</name>
<gene>
    <name evidence="2" type="ORF">CCHL11_04502</name>
</gene>
<feature type="transmembrane region" description="Helical" evidence="1">
    <location>
        <begin position="266"/>
        <end position="285"/>
    </location>
</feature>
<evidence type="ECO:0000313" key="2">
    <source>
        <dbReference type="EMBL" id="OLN96301.1"/>
    </source>
</evidence>
<dbReference type="Proteomes" id="UP000186583">
    <property type="component" value="Unassembled WGS sequence"/>
</dbReference>
<feature type="transmembrane region" description="Helical" evidence="1">
    <location>
        <begin position="383"/>
        <end position="402"/>
    </location>
</feature>
<dbReference type="PANTHER" id="PTHR37577">
    <property type="entry name" value="INTEGRAL MEMBRANE PROTEIN"/>
    <property type="match status" value="1"/>
</dbReference>
<dbReference type="OrthoDB" id="5427664at2759"/>
<feature type="transmembrane region" description="Helical" evidence="1">
    <location>
        <begin position="215"/>
        <end position="233"/>
    </location>
</feature>
<dbReference type="InterPro" id="IPR053018">
    <property type="entry name" value="Elsinochrome_Biosynth-Asso"/>
</dbReference>
<protein>
    <submittedName>
        <fullName evidence="2">Uncharacterized protein</fullName>
    </submittedName>
</protein>
<accession>A0A1Q8S4J6</accession>
<keyword evidence="1" id="KW-0812">Transmembrane</keyword>